<dbReference type="PANTHER" id="PTHR24300:SF375">
    <property type="entry name" value="CYTOCHROME P450 FAMILY"/>
    <property type="match status" value="1"/>
</dbReference>
<comment type="cofactor">
    <cofactor evidence="5">
        <name>heme</name>
        <dbReference type="ChEBI" id="CHEBI:30413"/>
    </cofactor>
</comment>
<dbReference type="AlphaFoldDB" id="A0ABD2K2J1"/>
<evidence type="ECO:0000256" key="6">
    <source>
        <dbReference type="RuleBase" id="RU000461"/>
    </source>
</evidence>
<keyword evidence="4 6" id="KW-0503">Monooxygenase</keyword>
<keyword evidence="5 6" id="KW-0349">Heme</keyword>
<dbReference type="InterPro" id="IPR036396">
    <property type="entry name" value="Cyt_P450_sf"/>
</dbReference>
<proteinExistence type="inferred from homology"/>
<keyword evidence="8" id="KW-1185">Reference proteome</keyword>
<keyword evidence="2 5" id="KW-0479">Metal-binding</keyword>
<evidence type="ECO:0000256" key="1">
    <source>
        <dbReference type="ARBA" id="ARBA00010617"/>
    </source>
</evidence>
<accession>A0ABD2K2J1</accession>
<dbReference type="Proteomes" id="UP001620645">
    <property type="component" value="Unassembled WGS sequence"/>
</dbReference>
<evidence type="ECO:0000256" key="5">
    <source>
        <dbReference type="PIRSR" id="PIRSR602401-1"/>
    </source>
</evidence>
<dbReference type="PROSITE" id="PS00086">
    <property type="entry name" value="CYTOCHROME_P450"/>
    <property type="match status" value="1"/>
</dbReference>
<dbReference type="EMBL" id="JBICCN010000056">
    <property type="protein sequence ID" value="KAL3097101.1"/>
    <property type="molecule type" value="Genomic_DNA"/>
</dbReference>
<feature type="binding site" description="axial binding residue" evidence="5">
    <location>
        <position position="169"/>
    </location>
    <ligand>
        <name>heme</name>
        <dbReference type="ChEBI" id="CHEBI:30413"/>
    </ligand>
    <ligandPart>
        <name>Fe</name>
        <dbReference type="ChEBI" id="CHEBI:18248"/>
    </ligandPart>
</feature>
<organism evidence="7 8">
    <name type="scientific">Heterodera schachtii</name>
    <name type="common">Sugarbeet cyst nematode worm</name>
    <name type="synonym">Tylenchus schachtii</name>
    <dbReference type="NCBI Taxonomy" id="97005"/>
    <lineage>
        <taxon>Eukaryota</taxon>
        <taxon>Metazoa</taxon>
        <taxon>Ecdysozoa</taxon>
        <taxon>Nematoda</taxon>
        <taxon>Chromadorea</taxon>
        <taxon>Rhabditida</taxon>
        <taxon>Tylenchina</taxon>
        <taxon>Tylenchomorpha</taxon>
        <taxon>Tylenchoidea</taxon>
        <taxon>Heteroderidae</taxon>
        <taxon>Heteroderinae</taxon>
        <taxon>Heterodera</taxon>
    </lineage>
</organism>
<dbReference type="Gene3D" id="1.10.630.10">
    <property type="entry name" value="Cytochrome P450"/>
    <property type="match status" value="1"/>
</dbReference>
<protein>
    <recommendedName>
        <fullName evidence="9">Cytochrome P450</fullName>
    </recommendedName>
</protein>
<dbReference type="InterPro" id="IPR001128">
    <property type="entry name" value="Cyt_P450"/>
</dbReference>
<evidence type="ECO:0000256" key="3">
    <source>
        <dbReference type="ARBA" id="ARBA00023004"/>
    </source>
</evidence>
<evidence type="ECO:0000256" key="4">
    <source>
        <dbReference type="ARBA" id="ARBA00023033"/>
    </source>
</evidence>
<dbReference type="GO" id="GO:0046872">
    <property type="term" value="F:metal ion binding"/>
    <property type="evidence" value="ECO:0007669"/>
    <property type="project" value="UniProtKB-KW"/>
</dbReference>
<dbReference type="PRINTS" id="PR00463">
    <property type="entry name" value="EP450I"/>
</dbReference>
<dbReference type="PANTHER" id="PTHR24300">
    <property type="entry name" value="CYTOCHROME P450 508A4-RELATED"/>
    <property type="match status" value="1"/>
</dbReference>
<evidence type="ECO:0008006" key="9">
    <source>
        <dbReference type="Google" id="ProtNLM"/>
    </source>
</evidence>
<dbReference type="GO" id="GO:0004497">
    <property type="term" value="F:monooxygenase activity"/>
    <property type="evidence" value="ECO:0007669"/>
    <property type="project" value="UniProtKB-KW"/>
</dbReference>
<comment type="similarity">
    <text evidence="1 6">Belongs to the cytochrome P450 family.</text>
</comment>
<sequence length="225" mass="25628">MDQIVDNTSADCTKIPPVSRVNSCAHLLDFWIAGQETTTDTLNWGIIHLIHSPRVQQKLHEDLDAVRTENDHFGGQSVTAVQQCEEGEIMVSPICCRRIYARRNVQDVKVRGHLLPKGTSIVHQISCVLYDEKVFPEPRLFKPERFLEGDGTLRRVDELIPFSVGKTYCAGESLARMELFLVFVNLLNQYKITAPKHSPMPSKRQNFGLTVAPIPYQCQIEKRRK</sequence>
<gene>
    <name evidence="7" type="ORF">niasHS_002817</name>
</gene>
<keyword evidence="6" id="KW-0560">Oxidoreductase</keyword>
<dbReference type="InterPro" id="IPR017972">
    <property type="entry name" value="Cyt_P450_CS"/>
</dbReference>
<dbReference type="SUPFAM" id="SSF48264">
    <property type="entry name" value="Cytochrome P450"/>
    <property type="match status" value="1"/>
</dbReference>
<dbReference type="InterPro" id="IPR002401">
    <property type="entry name" value="Cyt_P450_E_grp-I"/>
</dbReference>
<dbReference type="Pfam" id="PF00067">
    <property type="entry name" value="p450"/>
    <property type="match status" value="2"/>
</dbReference>
<dbReference type="InterPro" id="IPR050182">
    <property type="entry name" value="Cytochrome_P450_fam2"/>
</dbReference>
<dbReference type="PRINTS" id="PR00385">
    <property type="entry name" value="P450"/>
</dbReference>
<name>A0ABD2K2J1_HETSC</name>
<evidence type="ECO:0000313" key="7">
    <source>
        <dbReference type="EMBL" id="KAL3097101.1"/>
    </source>
</evidence>
<keyword evidence="3 5" id="KW-0408">Iron</keyword>
<comment type="caution">
    <text evidence="7">The sequence shown here is derived from an EMBL/GenBank/DDBJ whole genome shotgun (WGS) entry which is preliminary data.</text>
</comment>
<evidence type="ECO:0000256" key="2">
    <source>
        <dbReference type="ARBA" id="ARBA00022723"/>
    </source>
</evidence>
<evidence type="ECO:0000313" key="8">
    <source>
        <dbReference type="Proteomes" id="UP001620645"/>
    </source>
</evidence>
<reference evidence="7 8" key="1">
    <citation type="submission" date="2024-10" db="EMBL/GenBank/DDBJ databases">
        <authorList>
            <person name="Kim D."/>
        </authorList>
    </citation>
    <scope>NUCLEOTIDE SEQUENCE [LARGE SCALE GENOMIC DNA]</scope>
    <source>
        <strain evidence="7">Taebaek</strain>
    </source>
</reference>